<dbReference type="CDD" id="cd21037">
    <property type="entry name" value="MLKL_NTD"/>
    <property type="match status" value="1"/>
</dbReference>
<gene>
    <name evidence="2" type="ORF">PVAP13_8NG217603</name>
</gene>
<dbReference type="InterPro" id="IPR054000">
    <property type="entry name" value="MLKL_N"/>
</dbReference>
<proteinExistence type="predicted"/>
<dbReference type="Proteomes" id="UP000823388">
    <property type="component" value="Chromosome 8N"/>
</dbReference>
<dbReference type="AlphaFoldDB" id="A0A8T0PE79"/>
<reference evidence="2" key="1">
    <citation type="submission" date="2020-05" db="EMBL/GenBank/DDBJ databases">
        <title>WGS assembly of Panicum virgatum.</title>
        <authorList>
            <person name="Lovell J.T."/>
            <person name="Jenkins J."/>
            <person name="Shu S."/>
            <person name="Juenger T.E."/>
            <person name="Schmutz J."/>
        </authorList>
    </citation>
    <scope>NUCLEOTIDE SEQUENCE</scope>
    <source>
        <strain evidence="2">AP13</strain>
    </source>
</reference>
<dbReference type="Gene3D" id="1.20.930.20">
    <property type="entry name" value="Adaptor protein Cbl, N-terminal domain"/>
    <property type="match status" value="1"/>
</dbReference>
<comment type="caution">
    <text evidence="2">The sequence shown here is derived from an EMBL/GenBank/DDBJ whole genome shotgun (WGS) entry which is preliminary data.</text>
</comment>
<accession>A0A8T0PE79</accession>
<organism evidence="2 3">
    <name type="scientific">Panicum virgatum</name>
    <name type="common">Blackwell switchgrass</name>
    <dbReference type="NCBI Taxonomy" id="38727"/>
    <lineage>
        <taxon>Eukaryota</taxon>
        <taxon>Viridiplantae</taxon>
        <taxon>Streptophyta</taxon>
        <taxon>Embryophyta</taxon>
        <taxon>Tracheophyta</taxon>
        <taxon>Spermatophyta</taxon>
        <taxon>Magnoliopsida</taxon>
        <taxon>Liliopsida</taxon>
        <taxon>Poales</taxon>
        <taxon>Poaceae</taxon>
        <taxon>PACMAD clade</taxon>
        <taxon>Panicoideae</taxon>
        <taxon>Panicodae</taxon>
        <taxon>Paniceae</taxon>
        <taxon>Panicinae</taxon>
        <taxon>Panicum</taxon>
        <taxon>Panicum sect. Hiantes</taxon>
    </lineage>
</organism>
<dbReference type="PANTHER" id="PTHR35832">
    <property type="entry name" value="OS12G0248400 PROTEIN-RELATED"/>
    <property type="match status" value="1"/>
</dbReference>
<protein>
    <recommendedName>
        <fullName evidence="1">Mixed lineage kinase domain-containing protein</fullName>
    </recommendedName>
</protein>
<name>A0A8T0PE79_PANVG</name>
<evidence type="ECO:0000259" key="1">
    <source>
        <dbReference type="Pfam" id="PF22215"/>
    </source>
</evidence>
<evidence type="ECO:0000313" key="2">
    <source>
        <dbReference type="EMBL" id="KAG2557536.1"/>
    </source>
</evidence>
<dbReference type="InterPro" id="IPR059179">
    <property type="entry name" value="MLKL-like_MCAfunc"/>
</dbReference>
<evidence type="ECO:0000313" key="3">
    <source>
        <dbReference type="Proteomes" id="UP000823388"/>
    </source>
</evidence>
<keyword evidence="3" id="KW-1185">Reference proteome</keyword>
<feature type="domain" description="Mixed lineage kinase" evidence="1">
    <location>
        <begin position="25"/>
        <end position="135"/>
    </location>
</feature>
<dbReference type="InterPro" id="IPR036537">
    <property type="entry name" value="Adaptor_Cbl_N_dom_sf"/>
</dbReference>
<sequence>MPIHWMMQVVLERREGSMADLVGSVEKIISIALAIKEAVETVRHNKKEGVDIGRRVMRIRALLSQLLALETTTKEPAMGDTVGALEETLCRTRKLVTECQQKNMVRRFVGASDLSKQLREVKQDISDHMMDGLSAANVNSTIMLTNIQRAAAAPPGLQVLDEVLLNPGQTFIRTNIQFLVSIYRAVQENNRGNTTGQRPNNNS</sequence>
<dbReference type="GO" id="GO:0007166">
    <property type="term" value="P:cell surface receptor signaling pathway"/>
    <property type="evidence" value="ECO:0007669"/>
    <property type="project" value="InterPro"/>
</dbReference>
<dbReference type="PANTHER" id="PTHR35832:SF9">
    <property type="entry name" value="OS12G0276800 PROTEIN"/>
    <property type="match status" value="1"/>
</dbReference>
<dbReference type="Pfam" id="PF22215">
    <property type="entry name" value="MLKL_N"/>
    <property type="match status" value="1"/>
</dbReference>
<dbReference type="EMBL" id="CM029052">
    <property type="protein sequence ID" value="KAG2557536.1"/>
    <property type="molecule type" value="Genomic_DNA"/>
</dbReference>